<feature type="transmembrane region" description="Helical" evidence="1">
    <location>
        <begin position="231"/>
        <end position="251"/>
    </location>
</feature>
<feature type="transmembrane region" description="Helical" evidence="1">
    <location>
        <begin position="50"/>
        <end position="71"/>
    </location>
</feature>
<protein>
    <submittedName>
        <fullName evidence="2">Carotenoid biosynthesis protein</fullName>
    </submittedName>
</protein>
<feature type="transmembrane region" description="Helical" evidence="1">
    <location>
        <begin position="12"/>
        <end position="30"/>
    </location>
</feature>
<feature type="transmembrane region" description="Helical" evidence="1">
    <location>
        <begin position="257"/>
        <end position="279"/>
    </location>
</feature>
<dbReference type="NCBIfam" id="NF045693">
    <property type="entry name" value="GCarotHydoxCruF"/>
    <property type="match status" value="1"/>
</dbReference>
<feature type="transmembrane region" description="Helical" evidence="1">
    <location>
        <begin position="201"/>
        <end position="219"/>
    </location>
</feature>
<dbReference type="InterPro" id="IPR054684">
    <property type="entry name" value="CruF-like_cyanobact"/>
</dbReference>
<organism evidence="2 3">
    <name type="scientific">Stenomitos frigidus AS-A4</name>
    <dbReference type="NCBI Taxonomy" id="2933935"/>
    <lineage>
        <taxon>Bacteria</taxon>
        <taxon>Bacillati</taxon>
        <taxon>Cyanobacteriota</taxon>
        <taxon>Cyanophyceae</taxon>
        <taxon>Leptolyngbyales</taxon>
        <taxon>Leptolyngbyaceae</taxon>
        <taxon>Stenomitos</taxon>
    </lineage>
</organism>
<keyword evidence="1" id="KW-0472">Membrane</keyword>
<keyword evidence="3" id="KW-1185">Reference proteome</keyword>
<dbReference type="EMBL" id="JAMPLM010000007">
    <property type="protein sequence ID" value="MEP1058939.1"/>
    <property type="molecule type" value="Genomic_DNA"/>
</dbReference>
<evidence type="ECO:0000256" key="1">
    <source>
        <dbReference type="SAM" id="Phobius"/>
    </source>
</evidence>
<name>A0ABV0KI91_9CYAN</name>
<evidence type="ECO:0000313" key="2">
    <source>
        <dbReference type="EMBL" id="MEP1058939.1"/>
    </source>
</evidence>
<dbReference type="Proteomes" id="UP001476950">
    <property type="component" value="Unassembled WGS sequence"/>
</dbReference>
<accession>A0ABV0KI91</accession>
<dbReference type="RefSeq" id="WP_190448343.1">
    <property type="nucleotide sequence ID" value="NZ_JAMPLM010000007.1"/>
</dbReference>
<keyword evidence="1" id="KW-1133">Transmembrane helix</keyword>
<dbReference type="PANTHER" id="PTHR39419">
    <property type="entry name" value="SLL0814 PROTEIN"/>
    <property type="match status" value="1"/>
</dbReference>
<gene>
    <name evidence="2" type="ORF">NDI38_10875</name>
</gene>
<sequence>MRQLVAIERFCLTGHILSLVFGLAGLLLVLPNPEFIATLPAFGQGLFGWSMAGGGVVYILLGAVTVALYASRTLGWRACLLFMLPSMGLSLSSELLGTSTGFPFGHYGYLNGLGYKIAGLVPFTIPLSWFYVGLSTYLLAWVGLEAIGFKGWVKQVGAIALGSLLLTAWDFVLDPAMSQTAYPFWEFRDPGQFFGMPYRNLTGWLGTGALFMSVGAFFWRNTTIALTRAQLTVPLVIYLVNFAFGAVITLNQLDIRFWIPTAIGALLGVFPAIGLWWIAKPAAAPEPTILIIPSDATARSETSKATASQSDVSTVPIAVVSKSSS</sequence>
<reference evidence="2 3" key="1">
    <citation type="submission" date="2022-04" db="EMBL/GenBank/DDBJ databases">
        <title>Positive selection, recombination, and allopatry shape intraspecific diversity of widespread and dominant cyanobacteria.</title>
        <authorList>
            <person name="Wei J."/>
            <person name="Shu W."/>
            <person name="Hu C."/>
        </authorList>
    </citation>
    <scope>NUCLEOTIDE SEQUENCE [LARGE SCALE GENOMIC DNA]</scope>
    <source>
        <strain evidence="2 3">AS-A4</strain>
    </source>
</reference>
<keyword evidence="1" id="KW-0812">Transmembrane</keyword>
<feature type="transmembrane region" description="Helical" evidence="1">
    <location>
        <begin position="117"/>
        <end position="144"/>
    </location>
</feature>
<evidence type="ECO:0000313" key="3">
    <source>
        <dbReference type="Proteomes" id="UP001476950"/>
    </source>
</evidence>
<feature type="transmembrane region" description="Helical" evidence="1">
    <location>
        <begin position="156"/>
        <end position="173"/>
    </location>
</feature>
<proteinExistence type="predicted"/>
<dbReference type="Pfam" id="PF04240">
    <property type="entry name" value="Caroten_synth"/>
    <property type="match status" value="1"/>
</dbReference>
<dbReference type="PANTHER" id="PTHR39419:SF1">
    <property type="entry name" value="SLL0814 PROTEIN"/>
    <property type="match status" value="1"/>
</dbReference>
<feature type="transmembrane region" description="Helical" evidence="1">
    <location>
        <begin position="78"/>
        <end position="97"/>
    </location>
</feature>
<dbReference type="InterPro" id="IPR007354">
    <property type="entry name" value="CruF-like"/>
</dbReference>
<comment type="caution">
    <text evidence="2">The sequence shown here is derived from an EMBL/GenBank/DDBJ whole genome shotgun (WGS) entry which is preliminary data.</text>
</comment>